<dbReference type="GO" id="GO:0006366">
    <property type="term" value="P:transcription by RNA polymerase II"/>
    <property type="evidence" value="ECO:0007669"/>
    <property type="project" value="TreeGrafter"/>
</dbReference>
<dbReference type="InterPro" id="IPR050518">
    <property type="entry name" value="Rpo3/RPB3_RNA_Pol_subunit"/>
</dbReference>
<dbReference type="Gene3D" id="3.30.1360.10">
    <property type="entry name" value="RNA polymerase, RBP11-like subunit"/>
    <property type="match status" value="1"/>
</dbReference>
<dbReference type="Pfam" id="PF01000">
    <property type="entry name" value="RNA_pol_A_bac"/>
    <property type="match status" value="1"/>
</dbReference>
<dbReference type="InterPro" id="IPR036603">
    <property type="entry name" value="RBP11-like"/>
</dbReference>
<dbReference type="GO" id="GO:0046983">
    <property type="term" value="F:protein dimerization activity"/>
    <property type="evidence" value="ECO:0007669"/>
    <property type="project" value="InterPro"/>
</dbReference>
<evidence type="ECO:0000256" key="5">
    <source>
        <dbReference type="ARBA" id="ARBA00025804"/>
    </source>
</evidence>
<dbReference type="NCBIfam" id="NF001988">
    <property type="entry name" value="PRK00783.1"/>
    <property type="match status" value="1"/>
</dbReference>
<evidence type="ECO:0000256" key="2">
    <source>
        <dbReference type="ARBA" id="ARBA00022478"/>
    </source>
</evidence>
<dbReference type="FunFam" id="2.170.120.12:FF:000002">
    <property type="entry name" value="DNA-directed RNA polymerase II subunit RPB3"/>
    <property type="match status" value="1"/>
</dbReference>
<dbReference type="SUPFAM" id="SSF56553">
    <property type="entry name" value="Insert subdomain of RNA polymerase alpha subunit"/>
    <property type="match status" value="1"/>
</dbReference>
<keyword evidence="3" id="KW-0804">Transcription</keyword>
<comment type="subcellular location">
    <subcellularLocation>
        <location evidence="1">Nucleus</location>
    </subcellularLocation>
</comment>
<dbReference type="AlphaFoldDB" id="A0AAD5XVH9"/>
<evidence type="ECO:0000313" key="9">
    <source>
        <dbReference type="Proteomes" id="UP001212152"/>
    </source>
</evidence>
<dbReference type="PANTHER" id="PTHR11800:SF2">
    <property type="entry name" value="DNA-DIRECTED RNA POLYMERASE II SUBUNIT RPB3"/>
    <property type="match status" value="1"/>
</dbReference>
<dbReference type="InterPro" id="IPR011263">
    <property type="entry name" value="DNA-dir_RNA_pol_RpoA/D/Rpb3"/>
</dbReference>
<dbReference type="GO" id="GO:0003899">
    <property type="term" value="F:DNA-directed RNA polymerase activity"/>
    <property type="evidence" value="ECO:0007669"/>
    <property type="project" value="InterPro"/>
</dbReference>
<dbReference type="GO" id="GO:0005665">
    <property type="term" value="C:RNA polymerase II, core complex"/>
    <property type="evidence" value="ECO:0007669"/>
    <property type="project" value="TreeGrafter"/>
</dbReference>
<dbReference type="InterPro" id="IPR011262">
    <property type="entry name" value="DNA-dir_RNA_pol_insert"/>
</dbReference>
<protein>
    <recommendedName>
        <fullName evidence="6">DNA-directed RNA polymerase II subunit RPB3</fullName>
    </recommendedName>
</protein>
<organism evidence="8 9">
    <name type="scientific">Geranomyces variabilis</name>
    <dbReference type="NCBI Taxonomy" id="109894"/>
    <lineage>
        <taxon>Eukaryota</taxon>
        <taxon>Fungi</taxon>
        <taxon>Fungi incertae sedis</taxon>
        <taxon>Chytridiomycota</taxon>
        <taxon>Chytridiomycota incertae sedis</taxon>
        <taxon>Chytridiomycetes</taxon>
        <taxon>Spizellomycetales</taxon>
        <taxon>Powellomycetaceae</taxon>
        <taxon>Geranomyces</taxon>
    </lineage>
</organism>
<evidence type="ECO:0000256" key="3">
    <source>
        <dbReference type="ARBA" id="ARBA00023163"/>
    </source>
</evidence>
<evidence type="ECO:0000256" key="4">
    <source>
        <dbReference type="ARBA" id="ARBA00023242"/>
    </source>
</evidence>
<keyword evidence="9" id="KW-1185">Reference proteome</keyword>
<dbReference type="Proteomes" id="UP001212152">
    <property type="component" value="Unassembled WGS sequence"/>
</dbReference>
<dbReference type="SMART" id="SM00662">
    <property type="entry name" value="RPOLD"/>
    <property type="match status" value="1"/>
</dbReference>
<dbReference type="Gene3D" id="2.170.120.12">
    <property type="entry name" value="DNA-directed RNA polymerase, insert domain"/>
    <property type="match status" value="1"/>
</dbReference>
<name>A0AAD5XVH9_9FUNG</name>
<proteinExistence type="inferred from homology"/>
<dbReference type="PANTHER" id="PTHR11800">
    <property type="entry name" value="DNA-DIRECTED RNA POLYMERASE"/>
    <property type="match status" value="1"/>
</dbReference>
<dbReference type="EMBL" id="JADGJQ010000003">
    <property type="protein sequence ID" value="KAJ3184515.1"/>
    <property type="molecule type" value="Genomic_DNA"/>
</dbReference>
<evidence type="ECO:0000259" key="7">
    <source>
        <dbReference type="SMART" id="SM00662"/>
    </source>
</evidence>
<dbReference type="InterPro" id="IPR001514">
    <property type="entry name" value="DNA-dir_RNA_pol_30-40kDasu_CS"/>
</dbReference>
<comment type="similarity">
    <text evidence="5">Belongs to the archaeal Rpo3/eukaryotic RPB3 RNA polymerase subunit family.</text>
</comment>
<comment type="caution">
    <text evidence="8">The sequence shown here is derived from an EMBL/GenBank/DDBJ whole genome shotgun (WGS) entry which is preliminary data.</text>
</comment>
<feature type="domain" description="DNA-directed RNA polymerase RpoA/D/Rpb3-type" evidence="7">
    <location>
        <begin position="28"/>
        <end position="267"/>
    </location>
</feature>
<dbReference type="CDD" id="cd07031">
    <property type="entry name" value="RNAP_II_RPB3"/>
    <property type="match status" value="1"/>
</dbReference>
<reference evidence="8" key="1">
    <citation type="submission" date="2020-05" db="EMBL/GenBank/DDBJ databases">
        <title>Phylogenomic resolution of chytrid fungi.</title>
        <authorList>
            <person name="Stajich J.E."/>
            <person name="Amses K."/>
            <person name="Simmons R."/>
            <person name="Seto K."/>
            <person name="Myers J."/>
            <person name="Bonds A."/>
            <person name="Quandt C.A."/>
            <person name="Barry K."/>
            <person name="Liu P."/>
            <person name="Grigoriev I."/>
            <person name="Longcore J.E."/>
            <person name="James T.Y."/>
        </authorList>
    </citation>
    <scope>NUCLEOTIDE SEQUENCE</scope>
    <source>
        <strain evidence="8">JEL0379</strain>
    </source>
</reference>
<evidence type="ECO:0000313" key="8">
    <source>
        <dbReference type="EMBL" id="KAJ3184515.1"/>
    </source>
</evidence>
<sequence>MNIDHHSGLSFTEAGGPQIAIKEVTPTTVTFVLSNTDLSVANALRRVMIAEVPTIAIDLVDFELNTTVLADEFIAHRLGLIPIISHQAVHLNYRHECTCSPYCEECSVLFSLDVSCQSENAMSVYSTHLVSSSPAVQPYVDPANEKGVLIAKLRKGQQLHVKAIARKGTGKEHAKWAPCTGVAFEYDPHNKLRHTTYWHEEDARKEWPLSAKAVEEPAPRDDEPFDYKAKPERFYFTVESTGALPPTTIVTQALDVLMRKLAEVHRVLGGIAEAQGEPVVQPTYNL</sequence>
<keyword evidence="2" id="KW-0240">DNA-directed RNA polymerase</keyword>
<dbReference type="InterPro" id="IPR036643">
    <property type="entry name" value="RNApol_insert_sf"/>
</dbReference>
<accession>A0AAD5XVH9</accession>
<evidence type="ECO:0000256" key="1">
    <source>
        <dbReference type="ARBA" id="ARBA00004123"/>
    </source>
</evidence>
<dbReference type="Pfam" id="PF01193">
    <property type="entry name" value="RNA_pol_L"/>
    <property type="match status" value="1"/>
</dbReference>
<evidence type="ECO:0000256" key="6">
    <source>
        <dbReference type="ARBA" id="ARBA00072506"/>
    </source>
</evidence>
<dbReference type="PROSITE" id="PS00446">
    <property type="entry name" value="RNA_POL_D_30KD"/>
    <property type="match status" value="1"/>
</dbReference>
<dbReference type="HAMAP" id="MF_00320">
    <property type="entry name" value="RNApol_arch_Rpo3"/>
    <property type="match status" value="1"/>
</dbReference>
<keyword evidence="4" id="KW-0539">Nucleus</keyword>
<dbReference type="SUPFAM" id="SSF55257">
    <property type="entry name" value="RBP11-like subunits of RNA polymerase"/>
    <property type="match status" value="1"/>
</dbReference>
<gene>
    <name evidence="8" type="primary">RPB3</name>
    <name evidence="8" type="ORF">HDU87_003915</name>
</gene>
<dbReference type="InterPro" id="IPR022842">
    <property type="entry name" value="RNAP_Rpo3/Rpb3/RPAC1"/>
</dbReference>
<dbReference type="GO" id="GO:0003677">
    <property type="term" value="F:DNA binding"/>
    <property type="evidence" value="ECO:0007669"/>
    <property type="project" value="InterPro"/>
</dbReference>